<dbReference type="Gene3D" id="2.40.10.220">
    <property type="entry name" value="predicted glycosyltransferase like domains"/>
    <property type="match status" value="1"/>
</dbReference>
<dbReference type="InterPro" id="IPR001173">
    <property type="entry name" value="Glyco_trans_2-like"/>
</dbReference>
<evidence type="ECO:0000256" key="1">
    <source>
        <dbReference type="ARBA" id="ARBA00004141"/>
    </source>
</evidence>
<feature type="domain" description="Glycosyltransferase 2-like" evidence="9">
    <location>
        <begin position="162"/>
        <end position="378"/>
    </location>
</feature>
<dbReference type="Pfam" id="PF07238">
    <property type="entry name" value="PilZ"/>
    <property type="match status" value="1"/>
</dbReference>
<evidence type="ECO:0000313" key="11">
    <source>
        <dbReference type="Proteomes" id="UP000321201"/>
    </source>
</evidence>
<dbReference type="InParanoid" id="A0A5C7EFM7"/>
<dbReference type="InterPro" id="IPR009875">
    <property type="entry name" value="PilZ_domain"/>
</dbReference>
<evidence type="ECO:0000256" key="3">
    <source>
        <dbReference type="ARBA" id="ARBA00022679"/>
    </source>
</evidence>
<organism evidence="10 11">
    <name type="scientific">Pelomicrobium methylotrophicum</name>
    <dbReference type="NCBI Taxonomy" id="2602750"/>
    <lineage>
        <taxon>Bacteria</taxon>
        <taxon>Pseudomonadati</taxon>
        <taxon>Pseudomonadota</taxon>
        <taxon>Hydrogenophilia</taxon>
        <taxon>Hydrogenophilia incertae sedis</taxon>
        <taxon>Pelomicrobium</taxon>
    </lineage>
</organism>
<keyword evidence="11" id="KW-1185">Reference proteome</keyword>
<dbReference type="AlphaFoldDB" id="A0A5C7EFM7"/>
<dbReference type="Proteomes" id="UP000321201">
    <property type="component" value="Unassembled WGS sequence"/>
</dbReference>
<evidence type="ECO:0000259" key="8">
    <source>
        <dbReference type="Pfam" id="PF07238"/>
    </source>
</evidence>
<feature type="transmembrane region" description="Helical" evidence="7">
    <location>
        <begin position="467"/>
        <end position="491"/>
    </location>
</feature>
<dbReference type="EMBL" id="VPFL01000018">
    <property type="protein sequence ID" value="TXF11030.1"/>
    <property type="molecule type" value="Genomic_DNA"/>
</dbReference>
<dbReference type="InterPro" id="IPR050321">
    <property type="entry name" value="Glycosyltr_2/OpgH_subfam"/>
</dbReference>
<accession>A0A5C7EFM7</accession>
<dbReference type="GO" id="GO:0016758">
    <property type="term" value="F:hexosyltransferase activity"/>
    <property type="evidence" value="ECO:0007669"/>
    <property type="project" value="TreeGrafter"/>
</dbReference>
<evidence type="ECO:0000256" key="4">
    <source>
        <dbReference type="ARBA" id="ARBA00022692"/>
    </source>
</evidence>
<dbReference type="FunCoup" id="A0A5C7EFM7">
    <property type="interactions" value="92"/>
</dbReference>
<keyword evidence="5 7" id="KW-1133">Transmembrane helix</keyword>
<evidence type="ECO:0000256" key="7">
    <source>
        <dbReference type="SAM" id="Phobius"/>
    </source>
</evidence>
<keyword evidence="2" id="KW-0328">Glycosyltransferase</keyword>
<comment type="subcellular location">
    <subcellularLocation>
        <location evidence="1">Membrane</location>
        <topology evidence="1">Multi-pass membrane protein</topology>
    </subcellularLocation>
</comment>
<evidence type="ECO:0000313" key="10">
    <source>
        <dbReference type="EMBL" id="TXF11030.1"/>
    </source>
</evidence>
<reference evidence="10 11" key="1">
    <citation type="submission" date="2019-08" db="EMBL/GenBank/DDBJ databases">
        <title>Pelomicrobium methylotrophicum gen. nov., sp. nov. a moderately thermophilic, facultatively anaerobic, lithoautotrophic and methylotrophic bacterium isolated from a terrestrial mud volcano.</title>
        <authorList>
            <person name="Slobodkina G.B."/>
            <person name="Merkel A.Y."/>
            <person name="Slobodkin A.I."/>
        </authorList>
    </citation>
    <scope>NUCLEOTIDE SEQUENCE [LARGE SCALE GENOMIC DNA]</scope>
    <source>
        <strain evidence="10 11">SM250</strain>
    </source>
</reference>
<evidence type="ECO:0000256" key="6">
    <source>
        <dbReference type="ARBA" id="ARBA00023136"/>
    </source>
</evidence>
<evidence type="ECO:0000259" key="9">
    <source>
        <dbReference type="Pfam" id="PF13632"/>
    </source>
</evidence>
<dbReference type="OrthoDB" id="276604at2"/>
<dbReference type="GO" id="GO:0035438">
    <property type="term" value="F:cyclic-di-GMP binding"/>
    <property type="evidence" value="ECO:0007669"/>
    <property type="project" value="InterPro"/>
</dbReference>
<gene>
    <name evidence="10" type="ORF">FR698_12620</name>
</gene>
<protein>
    <submittedName>
        <fullName evidence="10">Glycosyltransferase</fullName>
    </submittedName>
</protein>
<name>A0A5C7EFM7_9PROT</name>
<feature type="transmembrane region" description="Helical" evidence="7">
    <location>
        <begin position="344"/>
        <end position="366"/>
    </location>
</feature>
<comment type="caution">
    <text evidence="10">The sequence shown here is derived from an EMBL/GenBank/DDBJ whole genome shotgun (WGS) entry which is preliminary data.</text>
</comment>
<sequence>MDAASRATYEPLRTTPVVLVGVFFLVSAWYLSWRPGAFNPRAPVFSAVVFAAELYGFVTVLLHLFMVWRLRSRMALPAPEGLGVDVFVTTINEPLDMVRRTLLAAIRMDYPNVTWLLDDGARPEMAELARELGVNYLSRTDSANAKAGNLNHALVHSRGEFIAVFDADHAPRHDFLTQTLGYFSDPRVAFVQTPQDFYNLDSFQHRCIPRKAFVWTEQSLFFRVIQRGKDYWNAAFFCGSCAVLRRAALDSIGGFATGTVTEDLHTSIRLHKRGYASVYHPQPLAFGVAPATIRPFLRQRIRWGQGAMQVWWKEGVILGCGLTLPQRLNYLASMLTYFDGWQKAVFYVAPAVALATGIMPITAVNVEFLMRFIPYYVLTFWVFEEVGRGYGRSVMIEQYNMARFAAFAWSTISSLFSTPRFRVTDKALTDRRRSMAYTFPQAAAFALNLGAIPVGIGLYLVGHHLPLGGLAANIVWASLNASIAGATLAFARRRAANRRQDYRFPIPLPYRLLAPGDGEMPGVIDDISSSGCRLYGRFPANIEVGFILELEVFVPGRTLGLRLAVTSMVHGHDAVGQPYLKAIGCRFIPRGRADRDGLDMFLYGSDLQWGVRSLTERLQTPLEWLAGLSGRDQLRGDAEAGLHWAHAKVEAVRGMDAFAETGLVQRDGTGRPRRLLAFSAVPDDIGIRVSVYTRFTLEAYQAQTRHAAQLSRSSTGCRRNGRNRCCGSCWKGAGSKSGGCARSCAGSS</sequence>
<feature type="transmembrane region" description="Helical" evidence="7">
    <location>
        <begin position="12"/>
        <end position="32"/>
    </location>
</feature>
<evidence type="ECO:0000256" key="2">
    <source>
        <dbReference type="ARBA" id="ARBA00022676"/>
    </source>
</evidence>
<proteinExistence type="predicted"/>
<dbReference type="Gene3D" id="3.90.550.10">
    <property type="entry name" value="Spore Coat Polysaccharide Biosynthesis Protein SpsA, Chain A"/>
    <property type="match status" value="1"/>
</dbReference>
<dbReference type="SUPFAM" id="SSF141371">
    <property type="entry name" value="PilZ domain-like"/>
    <property type="match status" value="1"/>
</dbReference>
<dbReference type="SUPFAM" id="SSF53448">
    <property type="entry name" value="Nucleotide-diphospho-sugar transferases"/>
    <property type="match status" value="1"/>
</dbReference>
<dbReference type="PANTHER" id="PTHR43867">
    <property type="entry name" value="CELLULOSE SYNTHASE CATALYTIC SUBUNIT A [UDP-FORMING]"/>
    <property type="match status" value="1"/>
</dbReference>
<dbReference type="CDD" id="cd06421">
    <property type="entry name" value="CESA_CelA_like"/>
    <property type="match status" value="1"/>
</dbReference>
<keyword evidence="4 7" id="KW-0812">Transmembrane</keyword>
<keyword evidence="3 10" id="KW-0808">Transferase</keyword>
<evidence type="ECO:0000256" key="5">
    <source>
        <dbReference type="ARBA" id="ARBA00022989"/>
    </source>
</evidence>
<keyword evidence="6 7" id="KW-0472">Membrane</keyword>
<feature type="transmembrane region" description="Helical" evidence="7">
    <location>
        <begin position="442"/>
        <end position="461"/>
    </location>
</feature>
<feature type="transmembrane region" description="Helical" evidence="7">
    <location>
        <begin position="44"/>
        <end position="68"/>
    </location>
</feature>
<feature type="domain" description="PilZ" evidence="8">
    <location>
        <begin position="497"/>
        <end position="603"/>
    </location>
</feature>
<dbReference type="GO" id="GO:0005886">
    <property type="term" value="C:plasma membrane"/>
    <property type="evidence" value="ECO:0007669"/>
    <property type="project" value="TreeGrafter"/>
</dbReference>
<dbReference type="Pfam" id="PF13632">
    <property type="entry name" value="Glyco_trans_2_3"/>
    <property type="match status" value="1"/>
</dbReference>
<dbReference type="InterPro" id="IPR029044">
    <property type="entry name" value="Nucleotide-diphossugar_trans"/>
</dbReference>
<feature type="transmembrane region" description="Helical" evidence="7">
    <location>
        <begin position="401"/>
        <end position="421"/>
    </location>
</feature>
<dbReference type="PANTHER" id="PTHR43867:SF2">
    <property type="entry name" value="CELLULOSE SYNTHASE CATALYTIC SUBUNIT A [UDP-FORMING]"/>
    <property type="match status" value="1"/>
</dbReference>